<dbReference type="Proteomes" id="UP000004756">
    <property type="component" value="Unassembled WGS sequence"/>
</dbReference>
<reference evidence="1 2" key="1">
    <citation type="submission" date="2009-01" db="EMBL/GenBank/DDBJ databases">
        <authorList>
            <person name="Fulton L."/>
            <person name="Clifton S."/>
            <person name="Fulton B."/>
            <person name="Xu J."/>
            <person name="Minx P."/>
            <person name="Pepin K.H."/>
            <person name="Johnson M."/>
            <person name="Bhonagiri V."/>
            <person name="Nash W.E."/>
            <person name="Mardis E.R."/>
            <person name="Wilson R.K."/>
        </authorList>
    </citation>
    <scope>NUCLEOTIDE SEQUENCE [LARGE SCALE GENOMIC DNA]</scope>
    <source>
        <strain evidence="1 2">DSM 15981</strain>
    </source>
</reference>
<evidence type="ECO:0000313" key="1">
    <source>
        <dbReference type="EMBL" id="EEG55104.1"/>
    </source>
</evidence>
<comment type="caution">
    <text evidence="1">The sequence shown here is derived from an EMBL/GenBank/DDBJ whole genome shotgun (WGS) entry which is preliminary data.</text>
</comment>
<proteinExistence type="predicted"/>
<evidence type="ECO:0000313" key="2">
    <source>
        <dbReference type="Proteomes" id="UP000004756"/>
    </source>
</evidence>
<name>C0D0P0_9FIRM</name>
<reference evidence="1 2" key="2">
    <citation type="submission" date="2009-02" db="EMBL/GenBank/DDBJ databases">
        <title>Draft genome sequence of Clostridium asparagiforme (DSM 15981).</title>
        <authorList>
            <person name="Sudarsanam P."/>
            <person name="Ley R."/>
            <person name="Guruge J."/>
            <person name="Turnbaugh P.J."/>
            <person name="Mahowald M."/>
            <person name="Liep D."/>
            <person name="Gordon J."/>
        </authorList>
    </citation>
    <scope>NUCLEOTIDE SEQUENCE [LARGE SCALE GENOMIC DNA]</scope>
    <source>
        <strain evidence="1 2">DSM 15981</strain>
    </source>
</reference>
<gene>
    <name evidence="1" type="ORF">CLOSTASPAR_02826</name>
</gene>
<sequence length="62" mass="7133">MVLSLYFPPYLYIINWRKPQPGRESLAAGRRTYAVFHNRHFTISLSINQAGIAERIPISGPF</sequence>
<dbReference type="AlphaFoldDB" id="C0D0P0"/>
<accession>C0D0P0</accession>
<dbReference type="EMBL" id="ACCJ01000177">
    <property type="protein sequence ID" value="EEG55104.1"/>
    <property type="molecule type" value="Genomic_DNA"/>
</dbReference>
<dbReference type="HOGENOM" id="CLU_2895944_0_0_9"/>
<keyword evidence="2" id="KW-1185">Reference proteome</keyword>
<protein>
    <submittedName>
        <fullName evidence="1">Uncharacterized protein</fullName>
    </submittedName>
</protein>
<organism evidence="1 2">
    <name type="scientific">[Clostridium] asparagiforme DSM 15981</name>
    <dbReference type="NCBI Taxonomy" id="518636"/>
    <lineage>
        <taxon>Bacteria</taxon>
        <taxon>Bacillati</taxon>
        <taxon>Bacillota</taxon>
        <taxon>Clostridia</taxon>
        <taxon>Lachnospirales</taxon>
        <taxon>Lachnospiraceae</taxon>
        <taxon>Enterocloster</taxon>
    </lineage>
</organism>